<dbReference type="AlphaFoldDB" id="A0A392V2E3"/>
<accession>A0A392V2E3</accession>
<name>A0A392V2E3_9FABA</name>
<keyword evidence="2" id="KW-1185">Reference proteome</keyword>
<organism evidence="1 2">
    <name type="scientific">Trifolium medium</name>
    <dbReference type="NCBI Taxonomy" id="97028"/>
    <lineage>
        <taxon>Eukaryota</taxon>
        <taxon>Viridiplantae</taxon>
        <taxon>Streptophyta</taxon>
        <taxon>Embryophyta</taxon>
        <taxon>Tracheophyta</taxon>
        <taxon>Spermatophyta</taxon>
        <taxon>Magnoliopsida</taxon>
        <taxon>eudicotyledons</taxon>
        <taxon>Gunneridae</taxon>
        <taxon>Pentapetalae</taxon>
        <taxon>rosids</taxon>
        <taxon>fabids</taxon>
        <taxon>Fabales</taxon>
        <taxon>Fabaceae</taxon>
        <taxon>Papilionoideae</taxon>
        <taxon>50 kb inversion clade</taxon>
        <taxon>NPAAA clade</taxon>
        <taxon>Hologalegina</taxon>
        <taxon>IRL clade</taxon>
        <taxon>Trifolieae</taxon>
        <taxon>Trifolium</taxon>
    </lineage>
</organism>
<feature type="non-terminal residue" evidence="1">
    <location>
        <position position="27"/>
    </location>
</feature>
<comment type="caution">
    <text evidence="1">The sequence shown here is derived from an EMBL/GenBank/DDBJ whole genome shotgun (WGS) entry which is preliminary data.</text>
</comment>
<sequence>MRVRQANDVQKEEMELRVIEWDFSKEV</sequence>
<protein>
    <submittedName>
        <fullName evidence="1">Uncharacterized protein</fullName>
    </submittedName>
</protein>
<evidence type="ECO:0000313" key="2">
    <source>
        <dbReference type="Proteomes" id="UP000265520"/>
    </source>
</evidence>
<dbReference type="EMBL" id="LXQA011043918">
    <property type="protein sequence ID" value="MCI82458.1"/>
    <property type="molecule type" value="Genomic_DNA"/>
</dbReference>
<evidence type="ECO:0000313" key="1">
    <source>
        <dbReference type="EMBL" id="MCI82458.1"/>
    </source>
</evidence>
<proteinExistence type="predicted"/>
<dbReference type="Proteomes" id="UP000265520">
    <property type="component" value="Unassembled WGS sequence"/>
</dbReference>
<reference evidence="1 2" key="1">
    <citation type="journal article" date="2018" name="Front. Plant Sci.">
        <title>Red Clover (Trifolium pratense) and Zigzag Clover (T. medium) - A Picture of Genomic Similarities and Differences.</title>
        <authorList>
            <person name="Dluhosova J."/>
            <person name="Istvanek J."/>
            <person name="Nedelnik J."/>
            <person name="Repkova J."/>
        </authorList>
    </citation>
    <scope>NUCLEOTIDE SEQUENCE [LARGE SCALE GENOMIC DNA]</scope>
    <source>
        <strain evidence="2">cv. 10/8</strain>
        <tissue evidence="1">Leaf</tissue>
    </source>
</reference>